<protein>
    <submittedName>
        <fullName evidence="4">Transmembrane channel-like 7</fullName>
    </submittedName>
</protein>
<feature type="transmembrane region" description="Helical" evidence="3">
    <location>
        <begin position="671"/>
        <end position="700"/>
    </location>
</feature>
<evidence type="ECO:0000256" key="2">
    <source>
        <dbReference type="SAM" id="MobiDB-lite"/>
    </source>
</evidence>
<keyword evidence="3" id="KW-1133">Transmembrane helix</keyword>
<feature type="transmembrane region" description="Helical" evidence="3">
    <location>
        <begin position="849"/>
        <end position="869"/>
    </location>
</feature>
<feature type="coiled-coil region" evidence="1">
    <location>
        <begin position="94"/>
        <end position="135"/>
    </location>
</feature>
<keyword evidence="3" id="KW-0472">Membrane</keyword>
<dbReference type="PANTHER" id="PTHR23302:SF24">
    <property type="entry name" value="TMC DOMAIN-CONTAINING PROTEIN"/>
    <property type="match status" value="1"/>
</dbReference>
<dbReference type="GO" id="GO:0008381">
    <property type="term" value="F:mechanosensitive monoatomic ion channel activity"/>
    <property type="evidence" value="ECO:0007669"/>
    <property type="project" value="TreeGrafter"/>
</dbReference>
<feature type="transmembrane region" description="Helical" evidence="3">
    <location>
        <begin position="307"/>
        <end position="326"/>
    </location>
</feature>
<evidence type="ECO:0000256" key="1">
    <source>
        <dbReference type="SAM" id="Coils"/>
    </source>
</evidence>
<feature type="coiled-coil region" evidence="1">
    <location>
        <begin position="880"/>
        <end position="907"/>
    </location>
</feature>
<name>A0A8T1X7T7_9STRA</name>
<organism evidence="4 5">
    <name type="scientific">Phytophthora boehmeriae</name>
    <dbReference type="NCBI Taxonomy" id="109152"/>
    <lineage>
        <taxon>Eukaryota</taxon>
        <taxon>Sar</taxon>
        <taxon>Stramenopiles</taxon>
        <taxon>Oomycota</taxon>
        <taxon>Peronosporomycetes</taxon>
        <taxon>Peronosporales</taxon>
        <taxon>Peronosporaceae</taxon>
        <taxon>Phytophthora</taxon>
    </lineage>
</organism>
<accession>A0A8T1X7T7</accession>
<dbReference type="Proteomes" id="UP000693981">
    <property type="component" value="Unassembled WGS sequence"/>
</dbReference>
<dbReference type="EMBL" id="JAGDFL010000002">
    <property type="protein sequence ID" value="KAG7402227.1"/>
    <property type="molecule type" value="Genomic_DNA"/>
</dbReference>
<keyword evidence="1" id="KW-0175">Coiled coil</keyword>
<feature type="transmembrane region" description="Helical" evidence="3">
    <location>
        <begin position="409"/>
        <end position="427"/>
    </location>
</feature>
<dbReference type="PANTHER" id="PTHR23302">
    <property type="entry name" value="TRANSMEMBRANE CHANNEL-RELATED"/>
    <property type="match status" value="1"/>
</dbReference>
<feature type="transmembrane region" description="Helical" evidence="3">
    <location>
        <begin position="494"/>
        <end position="512"/>
    </location>
</feature>
<feature type="transmembrane region" description="Helical" evidence="3">
    <location>
        <begin position="728"/>
        <end position="749"/>
    </location>
</feature>
<proteinExistence type="predicted"/>
<keyword evidence="5" id="KW-1185">Reference proteome</keyword>
<gene>
    <name evidence="4" type="primary">TMC7</name>
    <name evidence="4" type="ORF">PHYBOEH_003486</name>
</gene>
<feature type="transmembrane region" description="Helical" evidence="3">
    <location>
        <begin position="251"/>
        <end position="276"/>
    </location>
</feature>
<comment type="caution">
    <text evidence="4">The sequence shown here is derived from an EMBL/GenBank/DDBJ whole genome shotgun (WGS) entry which is preliminary data.</text>
</comment>
<dbReference type="AlphaFoldDB" id="A0A8T1X7T7"/>
<evidence type="ECO:0000313" key="4">
    <source>
        <dbReference type="EMBL" id="KAG7402227.1"/>
    </source>
</evidence>
<dbReference type="OrthoDB" id="1936208at2759"/>
<reference evidence="4" key="1">
    <citation type="submission" date="2021-02" db="EMBL/GenBank/DDBJ databases">
        <authorList>
            <person name="Palmer J.M."/>
        </authorList>
    </citation>
    <scope>NUCLEOTIDE SEQUENCE</scope>
    <source>
        <strain evidence="4">SCRP23</strain>
    </source>
</reference>
<evidence type="ECO:0000256" key="3">
    <source>
        <dbReference type="SAM" id="Phobius"/>
    </source>
</evidence>
<sequence>MQVDDADEVDDVPGFSGMRPAVNFEAIEASVNRQIARITAFPDDKDVWRLEDDEDHEEDSEITSGGFVSHQPQTLVAKKLKLLEKQLQHRDKMLQRFQVERRQAEVTIANLQSELQLAQQEFTAAQEEWEEEKETILRFRGSGGGKGNSTMMQLQLGMGRVRLGRAGSRMTEEEAQRQREMRQQMLNGAADAQEMLDAELGDGTDRAAVRGIRLQWKKLKLFLRRRLYPFTTDIRQIEAQFGSSVTSYFRFFGWIIMTFIVMSIPCFVLFVLHIIFLTSQIQSVKWTEFAGVAPTFLQLSGYFPDEALMYSVVLVSMEVLLLLVTLRKWISEDRMAKTIQAIENASEKPKYSSILLNAWDFSIITTSQASDLKKTILEQVKLAMEEEKRAETIKTRTKMQKYKLYARRFIAFVFYMTIQAASWYLIIRLTTQSSEIQAKLAAYAAFFAPYASTIVPAAVTIINAILPKLISLLTAMEKWDDVGFAIKAMVTRLYLAKILNVLIQVFSFALLLDPQLLTSKQSVWGLFTFEGATIRQNIMVEFKSSACRAEQASAGLLTLVVTDFSVSKAMAISSPLISVIVNKLKSLLRRHREKRAAMKKAISAKVVPGNVDTGTPEMVKDKELPDFGSNVELPISTSLVVQETTDIREPVELPAEPLLTKSEFLVPQKMVALLYSCTIALVAIPLAPTTALLALLLHIANFKFDKFILMHFQKKPANPWSAKDAGSFFIKFYFTTVVIFLGFTHFFLLNTHLPKKCELQDSLEPSDNALCVTNSYDATQGVCTIDPTRPSSAYFLNGKECTSGYPRCICEFACGPFIEVATGYTVMVDYITSSSISSAFYSLMLGSKVVPWTFLFILLLAIFFLRNSLTVFVMTTLQREQNVALTISSLRRRIKQLENRLRLQKIGGSHAHETDNSGNPAAPLNCTQHGTMT</sequence>
<dbReference type="InterPro" id="IPR038900">
    <property type="entry name" value="TMC"/>
</dbReference>
<feature type="transmembrane region" description="Helical" evidence="3">
    <location>
        <begin position="447"/>
        <end position="466"/>
    </location>
</feature>
<keyword evidence="3 4" id="KW-0812">Transmembrane</keyword>
<evidence type="ECO:0000313" key="5">
    <source>
        <dbReference type="Proteomes" id="UP000693981"/>
    </source>
</evidence>
<feature type="region of interest" description="Disordered" evidence="2">
    <location>
        <begin position="909"/>
        <end position="933"/>
    </location>
</feature>
<dbReference type="GO" id="GO:0005886">
    <property type="term" value="C:plasma membrane"/>
    <property type="evidence" value="ECO:0007669"/>
    <property type="project" value="InterPro"/>
</dbReference>
<feature type="transmembrane region" description="Helical" evidence="3">
    <location>
        <begin position="566"/>
        <end position="584"/>
    </location>
</feature>